<dbReference type="Pfam" id="PF00849">
    <property type="entry name" value="PseudoU_synth_2"/>
    <property type="match status" value="1"/>
</dbReference>
<accession>A0A1F4RBK2</accession>
<keyword evidence="2 4" id="KW-0413">Isomerase</keyword>
<gene>
    <name evidence="6" type="ORF">A3H38_05650</name>
</gene>
<dbReference type="SUPFAM" id="SSF55120">
    <property type="entry name" value="Pseudouridine synthase"/>
    <property type="match status" value="1"/>
</dbReference>
<dbReference type="EMBL" id="METP01000040">
    <property type="protein sequence ID" value="OGC05552.1"/>
    <property type="molecule type" value="Genomic_DNA"/>
</dbReference>
<sequence>MRLQKYCSENGLASRRKAEEYIKKGWIKVNGRVVTELGTKIDPENDRVELCLKAKQEQQRFNYVLLNKPTGYVTNLPQSGEKEAKELLPANFRDLNPVGRLDKDSEGLLLFTNDGVVAHRLSSPAFEHDKEYEVTVDKPIASGVLAKYRRGLVILGEKTKPVEVIKLRGTTYTFILREGKNRQIRRMANKFHYRVLKLKRTRLWRLNLGNLKTGQHRSLSNKEREELLATLKT</sequence>
<dbReference type="GO" id="GO:0120159">
    <property type="term" value="F:rRNA pseudouridine synthase activity"/>
    <property type="evidence" value="ECO:0007669"/>
    <property type="project" value="UniProtKB-ARBA"/>
</dbReference>
<dbReference type="InterPro" id="IPR002942">
    <property type="entry name" value="S4_RNA-bd"/>
</dbReference>
<reference evidence="6 7" key="1">
    <citation type="journal article" date="2016" name="Nat. Commun.">
        <title>Thousands of microbial genomes shed light on interconnected biogeochemical processes in an aquifer system.</title>
        <authorList>
            <person name="Anantharaman K."/>
            <person name="Brown C.T."/>
            <person name="Hug L.A."/>
            <person name="Sharon I."/>
            <person name="Castelle C.J."/>
            <person name="Probst A.J."/>
            <person name="Thomas B.C."/>
            <person name="Singh A."/>
            <person name="Wilkins M.J."/>
            <person name="Karaoz U."/>
            <person name="Brodie E.L."/>
            <person name="Williams K.H."/>
            <person name="Hubbard S.S."/>
            <person name="Banfield J.F."/>
        </authorList>
    </citation>
    <scope>NUCLEOTIDE SEQUENCE [LARGE SCALE GENOMIC DNA]</scope>
</reference>
<dbReference type="InterPro" id="IPR042092">
    <property type="entry name" value="PsdUridine_s_RsuA/RluB/E/F_cat"/>
</dbReference>
<organism evidence="6 7">
    <name type="scientific">candidate division WOR-1 bacterium RIFCSPLOWO2_02_FULL_46_20</name>
    <dbReference type="NCBI Taxonomy" id="1802567"/>
    <lineage>
        <taxon>Bacteria</taxon>
        <taxon>Bacillati</taxon>
        <taxon>Saganbacteria</taxon>
    </lineage>
</organism>
<dbReference type="PROSITE" id="PS01149">
    <property type="entry name" value="PSI_RSU"/>
    <property type="match status" value="1"/>
</dbReference>
<evidence type="ECO:0000256" key="1">
    <source>
        <dbReference type="ARBA" id="ARBA00008348"/>
    </source>
</evidence>
<dbReference type="InterPro" id="IPR020103">
    <property type="entry name" value="PsdUridine_synth_cat_dom_sf"/>
</dbReference>
<comment type="caution">
    <text evidence="6">The sequence shown here is derived from an EMBL/GenBank/DDBJ whole genome shotgun (WGS) entry which is preliminary data.</text>
</comment>
<evidence type="ECO:0000313" key="6">
    <source>
        <dbReference type="EMBL" id="OGC05552.1"/>
    </source>
</evidence>
<evidence type="ECO:0000256" key="4">
    <source>
        <dbReference type="RuleBase" id="RU003887"/>
    </source>
</evidence>
<dbReference type="PANTHER" id="PTHR47683">
    <property type="entry name" value="PSEUDOURIDINE SYNTHASE FAMILY PROTEIN-RELATED"/>
    <property type="match status" value="1"/>
</dbReference>
<evidence type="ECO:0000256" key="2">
    <source>
        <dbReference type="ARBA" id="ARBA00023235"/>
    </source>
</evidence>
<dbReference type="InterPro" id="IPR020094">
    <property type="entry name" value="TruA/RsuA/RluB/E/F_N"/>
</dbReference>
<evidence type="ECO:0000256" key="3">
    <source>
        <dbReference type="PROSITE-ProRule" id="PRU00182"/>
    </source>
</evidence>
<dbReference type="Gene3D" id="3.10.290.10">
    <property type="entry name" value="RNA-binding S4 domain"/>
    <property type="match status" value="1"/>
</dbReference>
<dbReference type="InterPro" id="IPR000748">
    <property type="entry name" value="PsdUridine_synth_RsuA/RluB/E/F"/>
</dbReference>
<dbReference type="InterPro" id="IPR006145">
    <property type="entry name" value="PsdUridine_synth_RsuA/RluA"/>
</dbReference>
<dbReference type="SUPFAM" id="SSF55174">
    <property type="entry name" value="Alpha-L RNA-binding motif"/>
    <property type="match status" value="1"/>
</dbReference>
<dbReference type="EC" id="5.4.99.-" evidence="4"/>
<dbReference type="Proteomes" id="UP000176938">
    <property type="component" value="Unassembled WGS sequence"/>
</dbReference>
<dbReference type="GO" id="GO:0000455">
    <property type="term" value="P:enzyme-directed rRNA pseudouridine synthesis"/>
    <property type="evidence" value="ECO:0007669"/>
    <property type="project" value="UniProtKB-ARBA"/>
</dbReference>
<dbReference type="PROSITE" id="PS50889">
    <property type="entry name" value="S4"/>
    <property type="match status" value="1"/>
</dbReference>
<keyword evidence="3" id="KW-0694">RNA-binding</keyword>
<evidence type="ECO:0000313" key="7">
    <source>
        <dbReference type="Proteomes" id="UP000176938"/>
    </source>
</evidence>
<dbReference type="AlphaFoldDB" id="A0A1F4RBK2"/>
<dbReference type="PANTHER" id="PTHR47683:SF2">
    <property type="entry name" value="RNA-BINDING S4 DOMAIN-CONTAINING PROTEIN"/>
    <property type="match status" value="1"/>
</dbReference>
<evidence type="ECO:0000259" key="5">
    <source>
        <dbReference type="SMART" id="SM00363"/>
    </source>
</evidence>
<comment type="similarity">
    <text evidence="1 4">Belongs to the pseudouridine synthase RsuA family.</text>
</comment>
<dbReference type="Gene3D" id="3.30.70.1560">
    <property type="entry name" value="Alpha-L RNA-binding motif"/>
    <property type="match status" value="1"/>
</dbReference>
<dbReference type="InterPro" id="IPR036986">
    <property type="entry name" value="S4_RNA-bd_sf"/>
</dbReference>
<name>A0A1F4RBK2_UNCSA</name>
<dbReference type="FunFam" id="3.10.290.10:FF:000003">
    <property type="entry name" value="Pseudouridine synthase"/>
    <property type="match status" value="1"/>
</dbReference>
<dbReference type="GO" id="GO:0003723">
    <property type="term" value="F:RNA binding"/>
    <property type="evidence" value="ECO:0007669"/>
    <property type="project" value="UniProtKB-KW"/>
</dbReference>
<proteinExistence type="inferred from homology"/>
<dbReference type="Pfam" id="PF01479">
    <property type="entry name" value="S4"/>
    <property type="match status" value="1"/>
</dbReference>
<dbReference type="CDD" id="cd00165">
    <property type="entry name" value="S4"/>
    <property type="match status" value="1"/>
</dbReference>
<feature type="domain" description="RNA-binding S4" evidence="5">
    <location>
        <begin position="1"/>
        <end position="60"/>
    </location>
</feature>
<dbReference type="NCBIfam" id="TIGR00093">
    <property type="entry name" value="pseudouridine synthase"/>
    <property type="match status" value="1"/>
</dbReference>
<dbReference type="InterPro" id="IPR018496">
    <property type="entry name" value="PsdUridine_synth_RsuA/RluB_CS"/>
</dbReference>
<dbReference type="InterPro" id="IPR050343">
    <property type="entry name" value="RsuA_PseudoU_synthase"/>
</dbReference>
<dbReference type="Gene3D" id="3.30.70.580">
    <property type="entry name" value="Pseudouridine synthase I, catalytic domain, N-terminal subdomain"/>
    <property type="match status" value="1"/>
</dbReference>
<protein>
    <recommendedName>
        <fullName evidence="4">Pseudouridine synthase</fullName>
        <ecNumber evidence="4">5.4.99.-</ecNumber>
    </recommendedName>
</protein>
<dbReference type="SMART" id="SM00363">
    <property type="entry name" value="S4"/>
    <property type="match status" value="1"/>
</dbReference>